<evidence type="ECO:0000256" key="9">
    <source>
        <dbReference type="ARBA" id="ARBA00023004"/>
    </source>
</evidence>
<feature type="domain" description="Cytochrome b561" evidence="14">
    <location>
        <begin position="294"/>
        <end position="487"/>
    </location>
</feature>
<evidence type="ECO:0000256" key="7">
    <source>
        <dbReference type="ARBA" id="ARBA00022982"/>
    </source>
</evidence>
<name>A0A6H5H7A4_9HEMI</name>
<sequence length="487" mass="55285">YLFHFIPLLSFIVQACPSPQFLFRCCSGRLLLCIPCGRINSSSQQPGITPTDRMPKGKIHNKAPASYQSSDSRIPLDQGSNSNRINLQGASSNLYQNLTPIHTTPGLQIQKQQGASAYTNAPANFKKLQPNQDTPTDCIQAYMPRAVVRNAYFGHELQATQPRRERPFRSPVNAWRALHTRDLSGPSNKHLSYTGSHCQHIPKKGKTEFFHRQASCQRKEKRPAENQELRHFLKFQQRPTGTENLWRRVPPDSLWKNQSSDTNNSFLPIIVNYDSDDDDMSCGHWCEYVIVVVLSSILLVASLVLVLFWCLYYRKGYAWNDNPKIQFNLHPTLMIAGFIFFSGFSMLLYRISRCCRRIYVKLLHTLFHTLAIPCVVLGFMAVLDYHNLADPPIPNFYSIHSWMGFVTMGLFALQFVVGFFSFLLLLCCDSATAGFRASLVPVHATFGLTTFMLAVATCLTGLTEAAYFNFGLLVEAFKKRHFITTKI</sequence>
<dbReference type="InterPro" id="IPR043205">
    <property type="entry name" value="CYB561/CYBRD1-like"/>
</dbReference>
<keyword evidence="5 12" id="KW-0812">Transmembrane</keyword>
<dbReference type="FunFam" id="1.20.120.1770:FF:000001">
    <property type="entry name" value="Cytochrome b reductase 1"/>
    <property type="match status" value="1"/>
</dbReference>
<dbReference type="GO" id="GO:0046872">
    <property type="term" value="F:metal ion binding"/>
    <property type="evidence" value="ECO:0007669"/>
    <property type="project" value="UniProtKB-KW"/>
</dbReference>
<dbReference type="EMBL" id="CADCXU010024135">
    <property type="protein sequence ID" value="CAB0011409.1"/>
    <property type="molecule type" value="Genomic_DNA"/>
</dbReference>
<keyword evidence="16" id="KW-1185">Reference proteome</keyword>
<dbReference type="PROSITE" id="PS50939">
    <property type="entry name" value="CYTOCHROME_B561"/>
    <property type="match status" value="1"/>
</dbReference>
<dbReference type="PANTHER" id="PTHR10106:SF24">
    <property type="entry name" value="NO EXTENDED MEMORY, ISOFORM A"/>
    <property type="match status" value="1"/>
</dbReference>
<keyword evidence="3" id="KW-0813">Transport</keyword>
<feature type="region of interest" description="Disordered" evidence="11">
    <location>
        <begin position="44"/>
        <end position="83"/>
    </location>
</feature>
<feature type="transmembrane region" description="Helical" evidence="12">
    <location>
        <begin position="288"/>
        <end position="309"/>
    </location>
</feature>
<dbReference type="InterPro" id="IPR006593">
    <property type="entry name" value="Cyt_b561/ferric_Rdtase_TM"/>
</dbReference>
<dbReference type="Gene3D" id="1.20.120.1770">
    <property type="match status" value="1"/>
</dbReference>
<feature type="transmembrane region" description="Helical" evidence="12">
    <location>
        <begin position="402"/>
        <end position="427"/>
    </location>
</feature>
<proteinExistence type="predicted"/>
<evidence type="ECO:0000256" key="13">
    <source>
        <dbReference type="SAM" id="SignalP"/>
    </source>
</evidence>
<evidence type="ECO:0000256" key="5">
    <source>
        <dbReference type="ARBA" id="ARBA00022692"/>
    </source>
</evidence>
<evidence type="ECO:0000256" key="10">
    <source>
        <dbReference type="ARBA" id="ARBA00023136"/>
    </source>
</evidence>
<dbReference type="Proteomes" id="UP000479000">
    <property type="component" value="Unassembled WGS sequence"/>
</dbReference>
<feature type="transmembrane region" description="Helical" evidence="12">
    <location>
        <begin position="329"/>
        <end position="350"/>
    </location>
</feature>
<keyword evidence="10 12" id="KW-0472">Membrane</keyword>
<dbReference type="GO" id="GO:0016491">
    <property type="term" value="F:oxidoreductase activity"/>
    <property type="evidence" value="ECO:0007669"/>
    <property type="project" value="InterPro"/>
</dbReference>
<keyword evidence="7" id="KW-0249">Electron transport</keyword>
<feature type="compositionally biased region" description="Polar residues" evidence="11">
    <location>
        <begin position="66"/>
        <end position="83"/>
    </location>
</feature>
<dbReference type="Pfam" id="PF03188">
    <property type="entry name" value="Cytochrom_B561"/>
    <property type="match status" value="1"/>
</dbReference>
<dbReference type="AlphaFoldDB" id="A0A6H5H7A4"/>
<evidence type="ECO:0000256" key="8">
    <source>
        <dbReference type="ARBA" id="ARBA00022989"/>
    </source>
</evidence>
<keyword evidence="6" id="KW-0479">Metal-binding</keyword>
<evidence type="ECO:0000313" key="16">
    <source>
        <dbReference type="Proteomes" id="UP000479000"/>
    </source>
</evidence>
<dbReference type="PANTHER" id="PTHR10106">
    <property type="entry name" value="CYTOCHROME B561-RELATED"/>
    <property type="match status" value="1"/>
</dbReference>
<feature type="transmembrane region" description="Helical" evidence="12">
    <location>
        <begin position="439"/>
        <end position="462"/>
    </location>
</feature>
<comment type="cofactor">
    <cofactor evidence="1">
        <name>heme b</name>
        <dbReference type="ChEBI" id="CHEBI:60344"/>
    </cofactor>
</comment>
<evidence type="ECO:0000256" key="3">
    <source>
        <dbReference type="ARBA" id="ARBA00022448"/>
    </source>
</evidence>
<reference evidence="15 16" key="1">
    <citation type="submission" date="2020-02" db="EMBL/GenBank/DDBJ databases">
        <authorList>
            <person name="Ferguson B K."/>
        </authorList>
    </citation>
    <scope>NUCLEOTIDE SEQUENCE [LARGE SCALE GENOMIC DNA]</scope>
</reference>
<gene>
    <name evidence="15" type="ORF">NTEN_LOCUS16362</name>
</gene>
<feature type="chain" id="PRO_5026327811" description="Cytochrome b561 domain-containing protein" evidence="13">
    <location>
        <begin position="16"/>
        <end position="487"/>
    </location>
</feature>
<organism evidence="15 16">
    <name type="scientific">Nesidiocoris tenuis</name>
    <dbReference type="NCBI Taxonomy" id="355587"/>
    <lineage>
        <taxon>Eukaryota</taxon>
        <taxon>Metazoa</taxon>
        <taxon>Ecdysozoa</taxon>
        <taxon>Arthropoda</taxon>
        <taxon>Hexapoda</taxon>
        <taxon>Insecta</taxon>
        <taxon>Pterygota</taxon>
        <taxon>Neoptera</taxon>
        <taxon>Paraneoptera</taxon>
        <taxon>Hemiptera</taxon>
        <taxon>Heteroptera</taxon>
        <taxon>Panheteroptera</taxon>
        <taxon>Cimicomorpha</taxon>
        <taxon>Miridae</taxon>
        <taxon>Dicyphina</taxon>
        <taxon>Nesidiocoris</taxon>
    </lineage>
</organism>
<keyword evidence="9" id="KW-0408">Iron</keyword>
<keyword evidence="8 12" id="KW-1133">Transmembrane helix</keyword>
<protein>
    <recommendedName>
        <fullName evidence="14">Cytochrome b561 domain-containing protein</fullName>
    </recommendedName>
</protein>
<evidence type="ECO:0000313" key="15">
    <source>
        <dbReference type="EMBL" id="CAB0011409.1"/>
    </source>
</evidence>
<dbReference type="SMART" id="SM00665">
    <property type="entry name" value="B561"/>
    <property type="match status" value="1"/>
</dbReference>
<dbReference type="OrthoDB" id="907479at2759"/>
<evidence type="ECO:0000256" key="12">
    <source>
        <dbReference type="SAM" id="Phobius"/>
    </source>
</evidence>
<evidence type="ECO:0000256" key="11">
    <source>
        <dbReference type="SAM" id="MobiDB-lite"/>
    </source>
</evidence>
<evidence type="ECO:0000256" key="4">
    <source>
        <dbReference type="ARBA" id="ARBA00022617"/>
    </source>
</evidence>
<evidence type="ECO:0000256" key="2">
    <source>
        <dbReference type="ARBA" id="ARBA00004141"/>
    </source>
</evidence>
<feature type="transmembrane region" description="Helical" evidence="12">
    <location>
        <begin position="362"/>
        <end position="382"/>
    </location>
</feature>
<evidence type="ECO:0000256" key="6">
    <source>
        <dbReference type="ARBA" id="ARBA00022723"/>
    </source>
</evidence>
<feature type="non-terminal residue" evidence="15">
    <location>
        <position position="1"/>
    </location>
</feature>
<dbReference type="GO" id="GO:0016020">
    <property type="term" value="C:membrane"/>
    <property type="evidence" value="ECO:0007669"/>
    <property type="project" value="UniProtKB-SubCell"/>
</dbReference>
<comment type="subcellular location">
    <subcellularLocation>
        <location evidence="2">Membrane</location>
        <topology evidence="2">Multi-pass membrane protein</topology>
    </subcellularLocation>
</comment>
<keyword evidence="13" id="KW-0732">Signal</keyword>
<feature type="signal peptide" evidence="13">
    <location>
        <begin position="1"/>
        <end position="15"/>
    </location>
</feature>
<evidence type="ECO:0000256" key="1">
    <source>
        <dbReference type="ARBA" id="ARBA00001970"/>
    </source>
</evidence>
<keyword evidence="4" id="KW-0349">Heme</keyword>
<accession>A0A6H5H7A4</accession>
<evidence type="ECO:0000259" key="14">
    <source>
        <dbReference type="PROSITE" id="PS50939"/>
    </source>
</evidence>